<dbReference type="GO" id="GO:0016740">
    <property type="term" value="F:transferase activity"/>
    <property type="evidence" value="ECO:0007669"/>
    <property type="project" value="UniProtKB-KW"/>
</dbReference>
<evidence type="ECO:0000313" key="2">
    <source>
        <dbReference type="Proteomes" id="UP000481109"/>
    </source>
</evidence>
<dbReference type="RefSeq" id="WP_165332819.1">
    <property type="nucleotide sequence ID" value="NZ_JAAKZW010000062.1"/>
</dbReference>
<sequence length="721" mass="78759">MTEILLIASARPELAVLTDAVGTLTSLGATVRLAAGFDLGEHRDALARTGCASLHQLPRTFHGRSSVVRREALRLGAGEQLWLRSAGDKDLRSLARDAHVLVALDADAVYTVWRLARRHRGAHAVFGLAPAVRAVRADATPPSALTRVRHGLPSPSVLTGDLRRGMRRLPGTVVRAATVRRVLRTSAGARLWRSVAALPALPDRVRAPLAREAAEGMRWAGRGGGAALTLLGAARRTSDAELRATLLEESARADIAAGRPPLALTEAVGGWLSLADARLGANDRREAATALHQALPLVFHRALHIDQLTTPMAQDAAAYTRPLLESQTLRTVAGTARGRAAAAAPAPTDRPLRLLVMTHGNANFLRLVLSHYEDRPDVELRFVDTMQHPELRRLARAHWRVIADRLDAATWYRERLERLLRPHLKWADTVFFDWCEGPVAMLTTIDPGTTRVVVRLHSYEAYTQWPLLVDFSRVDELLFIADHVRDLCTSYVPQLSSATAPRMRVVHNATDLSSFDRPKSDDARFTLGLVGLGQIAKDPLWALDVLERVRAYDERYRLVLVGDVVDPEKSGASRQYRDALEQRLAPLVRAGAVERRGRTDDVASALVGIGVILSSSVREGCHVAVLEGAASGAVPVVRDWPFYAGKANGARTTYPEDWVVSDPEEAAGRILRVTSSADRWRAEGAAASKHALSTWDWSVVRKDFDDVLLHGGQPLPGADRS</sequence>
<dbReference type="Gene3D" id="3.40.50.2000">
    <property type="entry name" value="Glycogen Phosphorylase B"/>
    <property type="match status" value="1"/>
</dbReference>
<organism evidence="1 2">
    <name type="scientific">Streptomyces mesophilus</name>
    <dbReference type="NCBI Taxonomy" id="1775132"/>
    <lineage>
        <taxon>Bacteria</taxon>
        <taxon>Bacillati</taxon>
        <taxon>Actinomycetota</taxon>
        <taxon>Actinomycetes</taxon>
        <taxon>Kitasatosporales</taxon>
        <taxon>Streptomycetaceae</taxon>
        <taxon>Streptomyces</taxon>
    </lineage>
</organism>
<reference evidence="1 2" key="1">
    <citation type="submission" date="2020-02" db="EMBL/GenBank/DDBJ databases">
        <title>Whole-genome analyses of novel actinobacteria.</title>
        <authorList>
            <person name="Sahin N."/>
            <person name="Tokatli A."/>
        </authorList>
    </citation>
    <scope>NUCLEOTIDE SEQUENCE [LARGE SCALE GENOMIC DNA]</scope>
    <source>
        <strain evidence="1 2">YC504</strain>
    </source>
</reference>
<gene>
    <name evidence="1" type="ORF">G6045_17040</name>
</gene>
<dbReference type="AlphaFoldDB" id="A0A6G4XJJ0"/>
<protein>
    <submittedName>
        <fullName evidence="1">Glycosyltransferase family 4 protein</fullName>
    </submittedName>
</protein>
<dbReference type="Pfam" id="PF13692">
    <property type="entry name" value="Glyco_trans_1_4"/>
    <property type="match status" value="1"/>
</dbReference>
<accession>A0A6G4XJJ0</accession>
<dbReference type="EMBL" id="JAAKZW010000062">
    <property type="protein sequence ID" value="NGO77352.1"/>
    <property type="molecule type" value="Genomic_DNA"/>
</dbReference>
<keyword evidence="2" id="KW-1185">Reference proteome</keyword>
<dbReference type="Proteomes" id="UP000481109">
    <property type="component" value="Unassembled WGS sequence"/>
</dbReference>
<evidence type="ECO:0000313" key="1">
    <source>
        <dbReference type="EMBL" id="NGO77352.1"/>
    </source>
</evidence>
<dbReference type="SUPFAM" id="SSF53756">
    <property type="entry name" value="UDP-Glycosyltransferase/glycogen phosphorylase"/>
    <property type="match status" value="1"/>
</dbReference>
<keyword evidence="1" id="KW-0808">Transferase</keyword>
<name>A0A6G4XJJ0_9ACTN</name>
<proteinExistence type="predicted"/>
<comment type="caution">
    <text evidence="1">The sequence shown here is derived from an EMBL/GenBank/DDBJ whole genome shotgun (WGS) entry which is preliminary data.</text>
</comment>